<dbReference type="NCBIfam" id="NF000756">
    <property type="entry name" value="PRK00047.1"/>
    <property type="match status" value="1"/>
</dbReference>
<dbReference type="CDD" id="cd07769">
    <property type="entry name" value="ASKHA_NBD_FGGY_GK"/>
    <property type="match status" value="1"/>
</dbReference>
<dbReference type="RefSeq" id="WP_145288863.1">
    <property type="nucleotide sequence ID" value="NZ_CP036291.1"/>
</dbReference>
<keyword evidence="4 7" id="KW-0418">Kinase</keyword>
<evidence type="ECO:0000256" key="1">
    <source>
        <dbReference type="ARBA" id="ARBA00009156"/>
    </source>
</evidence>
<organism evidence="10 11">
    <name type="scientific">Pirellulimonas nuda</name>
    <dbReference type="NCBI Taxonomy" id="2528009"/>
    <lineage>
        <taxon>Bacteria</taxon>
        <taxon>Pseudomonadati</taxon>
        <taxon>Planctomycetota</taxon>
        <taxon>Planctomycetia</taxon>
        <taxon>Pirellulales</taxon>
        <taxon>Lacipirellulaceae</taxon>
        <taxon>Pirellulimonas</taxon>
    </lineage>
</organism>
<evidence type="ECO:0000256" key="5">
    <source>
        <dbReference type="ARBA" id="ARBA00022840"/>
    </source>
</evidence>
<name>A0A518DG69_9BACT</name>
<feature type="domain" description="Carbohydrate kinase FGGY N-terminal" evidence="8">
    <location>
        <begin position="4"/>
        <end position="249"/>
    </location>
</feature>
<dbReference type="GO" id="GO:0005829">
    <property type="term" value="C:cytosol"/>
    <property type="evidence" value="ECO:0007669"/>
    <property type="project" value="TreeGrafter"/>
</dbReference>
<dbReference type="InterPro" id="IPR043129">
    <property type="entry name" value="ATPase_NBD"/>
</dbReference>
<dbReference type="InterPro" id="IPR018485">
    <property type="entry name" value="FGGY_C"/>
</dbReference>
<dbReference type="Pfam" id="PF02782">
    <property type="entry name" value="FGGY_C"/>
    <property type="match status" value="1"/>
</dbReference>
<dbReference type="Pfam" id="PF00370">
    <property type="entry name" value="FGGY_N"/>
    <property type="match status" value="1"/>
</dbReference>
<evidence type="ECO:0000259" key="8">
    <source>
        <dbReference type="Pfam" id="PF00370"/>
    </source>
</evidence>
<dbReference type="PIRSF" id="PIRSF000538">
    <property type="entry name" value="GlpK"/>
    <property type="match status" value="1"/>
</dbReference>
<evidence type="ECO:0000256" key="4">
    <source>
        <dbReference type="ARBA" id="ARBA00022777"/>
    </source>
</evidence>
<dbReference type="PANTHER" id="PTHR10196:SF69">
    <property type="entry name" value="GLYCEROL KINASE"/>
    <property type="match status" value="1"/>
</dbReference>
<dbReference type="GO" id="GO:0004370">
    <property type="term" value="F:glycerol kinase activity"/>
    <property type="evidence" value="ECO:0007669"/>
    <property type="project" value="TreeGrafter"/>
</dbReference>
<sequence>MKCILAIDQSTSATKALLFGMDGAVIDSESLPHAQHYPRPGWVEHDCEEIWQNVLLVVRRLCDRDTEHLQGLQCVSITNQRETVVVFDRATGEPLTPAIVWQCRRSDAICQELRDAGHEASVQDRTGLKLDAYFSASKLAWLVRERPGIANKLRSREALVGTIDTYLIYRLTAGRIFATDHTNASRTLLFNIKTLAWDPELCGLFGVPPCALAGVRESCEHFGASDFAGALQSPAPICGVMGDSQASLFSQRCFSPGDAKATFGTGTSVLLNIGPEPRLPDNGAVAALAWVLDGKPTYAWEGLISNSAATLSWLKDQLGLIASAGESEQIASSVADCGGVYLVPAFAGLSAPYWRPDARGAIVGMTAYTNRAHVVRAALESIAYQVNDVLGMMQSSGVAPRSLNVDGGPTRNGLLMQMVADITRLEVHVSGTPQSSALGAAMAGMVGLGLSGADPAASLNALRSMPRPTRQFSPTRDAREVAELTEGWSRAVARVL</sequence>
<dbReference type="EMBL" id="CP036291">
    <property type="protein sequence ID" value="QDU90422.1"/>
    <property type="molecule type" value="Genomic_DNA"/>
</dbReference>
<evidence type="ECO:0000256" key="6">
    <source>
        <dbReference type="ARBA" id="ARBA00043149"/>
    </source>
</evidence>
<protein>
    <recommendedName>
        <fullName evidence="6">ATP:glycerol 3-phosphotransferase</fullName>
    </recommendedName>
</protein>
<dbReference type="SUPFAM" id="SSF53067">
    <property type="entry name" value="Actin-like ATPase domain"/>
    <property type="match status" value="2"/>
</dbReference>
<dbReference type="InterPro" id="IPR018483">
    <property type="entry name" value="Carb_kinase_FGGY_CS"/>
</dbReference>
<dbReference type="Gene3D" id="3.30.420.40">
    <property type="match status" value="2"/>
</dbReference>
<accession>A0A518DG69</accession>
<keyword evidence="2 7" id="KW-0808">Transferase</keyword>
<keyword evidence="3" id="KW-0547">Nucleotide-binding</keyword>
<dbReference type="GO" id="GO:0006071">
    <property type="term" value="P:glycerol metabolic process"/>
    <property type="evidence" value="ECO:0007669"/>
    <property type="project" value="TreeGrafter"/>
</dbReference>
<dbReference type="OrthoDB" id="9805576at2"/>
<dbReference type="PANTHER" id="PTHR10196">
    <property type="entry name" value="SUGAR KINASE"/>
    <property type="match status" value="1"/>
</dbReference>
<evidence type="ECO:0000313" key="11">
    <source>
        <dbReference type="Proteomes" id="UP000317429"/>
    </source>
</evidence>
<keyword evidence="11" id="KW-1185">Reference proteome</keyword>
<dbReference type="GO" id="GO:0005524">
    <property type="term" value="F:ATP binding"/>
    <property type="evidence" value="ECO:0007669"/>
    <property type="project" value="UniProtKB-KW"/>
</dbReference>
<keyword evidence="5" id="KW-0067">ATP-binding</keyword>
<dbReference type="InterPro" id="IPR000577">
    <property type="entry name" value="Carb_kinase_FGGY"/>
</dbReference>
<comment type="similarity">
    <text evidence="1 7">Belongs to the FGGY kinase family.</text>
</comment>
<reference evidence="10 11" key="1">
    <citation type="submission" date="2019-02" db="EMBL/GenBank/DDBJ databases">
        <title>Deep-cultivation of Planctomycetes and their phenomic and genomic characterization uncovers novel biology.</title>
        <authorList>
            <person name="Wiegand S."/>
            <person name="Jogler M."/>
            <person name="Boedeker C."/>
            <person name="Pinto D."/>
            <person name="Vollmers J."/>
            <person name="Rivas-Marin E."/>
            <person name="Kohn T."/>
            <person name="Peeters S.H."/>
            <person name="Heuer A."/>
            <person name="Rast P."/>
            <person name="Oberbeckmann S."/>
            <person name="Bunk B."/>
            <person name="Jeske O."/>
            <person name="Meyerdierks A."/>
            <person name="Storesund J.E."/>
            <person name="Kallscheuer N."/>
            <person name="Luecker S."/>
            <person name="Lage O.M."/>
            <person name="Pohl T."/>
            <person name="Merkel B.J."/>
            <person name="Hornburger P."/>
            <person name="Mueller R.-W."/>
            <person name="Bruemmer F."/>
            <person name="Labrenz M."/>
            <person name="Spormann A.M."/>
            <person name="Op den Camp H."/>
            <person name="Overmann J."/>
            <person name="Amann R."/>
            <person name="Jetten M.S.M."/>
            <person name="Mascher T."/>
            <person name="Medema M.H."/>
            <person name="Devos D.P."/>
            <person name="Kaster A.-K."/>
            <person name="Ovreas L."/>
            <person name="Rohde M."/>
            <person name="Galperin M.Y."/>
            <person name="Jogler C."/>
        </authorList>
    </citation>
    <scope>NUCLEOTIDE SEQUENCE [LARGE SCALE GENOMIC DNA]</scope>
    <source>
        <strain evidence="10 11">Pla175</strain>
    </source>
</reference>
<evidence type="ECO:0000256" key="2">
    <source>
        <dbReference type="ARBA" id="ARBA00022679"/>
    </source>
</evidence>
<gene>
    <name evidence="10" type="primary">glpK</name>
    <name evidence="10" type="ORF">Pla175_38260</name>
</gene>
<feature type="domain" description="Carbohydrate kinase FGGY C-terminal" evidence="9">
    <location>
        <begin position="260"/>
        <end position="447"/>
    </location>
</feature>
<evidence type="ECO:0000313" key="10">
    <source>
        <dbReference type="EMBL" id="QDU90422.1"/>
    </source>
</evidence>
<dbReference type="PROSITE" id="PS00445">
    <property type="entry name" value="FGGY_KINASES_2"/>
    <property type="match status" value="1"/>
</dbReference>
<evidence type="ECO:0000259" key="9">
    <source>
        <dbReference type="Pfam" id="PF02782"/>
    </source>
</evidence>
<dbReference type="AlphaFoldDB" id="A0A518DG69"/>
<proteinExistence type="inferred from homology"/>
<evidence type="ECO:0000256" key="7">
    <source>
        <dbReference type="RuleBase" id="RU003733"/>
    </source>
</evidence>
<dbReference type="InterPro" id="IPR018484">
    <property type="entry name" value="FGGY_N"/>
</dbReference>
<dbReference type="PROSITE" id="PS00933">
    <property type="entry name" value="FGGY_KINASES_1"/>
    <property type="match status" value="1"/>
</dbReference>
<evidence type="ECO:0000256" key="3">
    <source>
        <dbReference type="ARBA" id="ARBA00022741"/>
    </source>
</evidence>
<dbReference type="Proteomes" id="UP000317429">
    <property type="component" value="Chromosome"/>
</dbReference>
<dbReference type="KEGG" id="pnd:Pla175_38260"/>